<reference evidence="3" key="1">
    <citation type="submission" date="2017-04" db="EMBL/GenBank/DDBJ databases">
        <title>Population genomics of picophytoplankton unveils novel chromosome hypervariability.</title>
        <authorList>
            <consortium name="DOE Joint Genome Institute"/>
            <person name="Blanc-Mathieu R."/>
            <person name="Krasovec M."/>
            <person name="Hebrard M."/>
            <person name="Yau S."/>
            <person name="Desgranges E."/>
            <person name="Martin J."/>
            <person name="Schackwitz W."/>
            <person name="Kuo A."/>
            <person name="Salin G."/>
            <person name="Donnadieu C."/>
            <person name="Desdevises Y."/>
            <person name="Sanchez-Ferandin S."/>
            <person name="Moreau H."/>
            <person name="Rivals E."/>
            <person name="Grigoriev I.V."/>
            <person name="Grimsley N."/>
            <person name="Eyre-Walker A."/>
            <person name="Piganeau G."/>
        </authorList>
    </citation>
    <scope>NUCLEOTIDE SEQUENCE [LARGE SCALE GENOMIC DNA]</scope>
    <source>
        <strain evidence="3">RCC 1115</strain>
    </source>
</reference>
<dbReference type="InterPro" id="IPR007474">
    <property type="entry name" value="ApaG_domain"/>
</dbReference>
<name>A0A1Y5IB79_OSTTA</name>
<feature type="domain" description="ApaG" evidence="2">
    <location>
        <begin position="148"/>
        <end position="291"/>
    </location>
</feature>
<dbReference type="NCBIfam" id="NF003967">
    <property type="entry name" value="PRK05461.1"/>
    <property type="match status" value="1"/>
</dbReference>
<gene>
    <name evidence="3" type="ORF">BE221DRAFT_191744</name>
</gene>
<dbReference type="eggNOG" id="KOG4408">
    <property type="taxonomic scope" value="Eukaryota"/>
</dbReference>
<evidence type="ECO:0000313" key="3">
    <source>
        <dbReference type="EMBL" id="OUS46741.1"/>
    </source>
</evidence>
<dbReference type="InterPro" id="IPR050718">
    <property type="entry name" value="ApaG-like"/>
</dbReference>
<organism evidence="3">
    <name type="scientific">Ostreococcus tauri</name>
    <name type="common">Marine green alga</name>
    <dbReference type="NCBI Taxonomy" id="70448"/>
    <lineage>
        <taxon>Eukaryota</taxon>
        <taxon>Viridiplantae</taxon>
        <taxon>Chlorophyta</taxon>
        <taxon>Mamiellophyceae</taxon>
        <taxon>Mamiellales</taxon>
        <taxon>Bathycoccaceae</taxon>
        <taxon>Ostreococcus</taxon>
    </lineage>
</organism>
<evidence type="ECO:0000259" key="2">
    <source>
        <dbReference type="PROSITE" id="PS51087"/>
    </source>
</evidence>
<protein>
    <submittedName>
        <fullName evidence="3">Putative Mg2+ and Co2+ transporter cord</fullName>
    </submittedName>
</protein>
<feature type="compositionally biased region" description="Low complexity" evidence="1">
    <location>
        <begin position="1"/>
        <end position="20"/>
    </location>
</feature>
<dbReference type="Proteomes" id="UP000195557">
    <property type="component" value="Unassembled WGS sequence"/>
</dbReference>
<dbReference type="PANTHER" id="PTHR47191">
    <property type="entry name" value="OS05G0170800 PROTEIN"/>
    <property type="match status" value="1"/>
</dbReference>
<proteinExistence type="predicted"/>
<accession>A0A1Y5IB79</accession>
<dbReference type="Pfam" id="PF04379">
    <property type="entry name" value="DUF525"/>
    <property type="match status" value="1"/>
</dbReference>
<dbReference type="InterPro" id="IPR036767">
    <property type="entry name" value="ApaG_sf"/>
</dbReference>
<dbReference type="SUPFAM" id="SSF110069">
    <property type="entry name" value="ApaG-like"/>
    <property type="match status" value="1"/>
</dbReference>
<dbReference type="PANTHER" id="PTHR47191:SF2">
    <property type="entry name" value="OS05G0170800 PROTEIN"/>
    <property type="match status" value="1"/>
</dbReference>
<feature type="region of interest" description="Disordered" evidence="1">
    <location>
        <begin position="1"/>
        <end position="45"/>
    </location>
</feature>
<dbReference type="PROSITE" id="PS51087">
    <property type="entry name" value="APAG"/>
    <property type="match status" value="1"/>
</dbReference>
<sequence>MRTSTTMERTTAPATTPRPIARVRRGARAVARAREPRADGSKNSESFAGVDRGVFGDGEYADPAIRRKVLSLRERLSDAMRLENWRAAAAIRDEIEGLRRRDPRARAEDALEACVMDEDYECASNAKATIEELERDAVVERLAPCESERTSRGVRVRARSRCVTDRSAPKESKWFFQYVVTITNVTNAKSVKLLSRSWLITDEEGKCEAVRGAGVVGKQPLIRPGETFEYASSTPLNTRRGTMEGFYRFVEVERRDEARAENAPMDLSREDDVDAFNVEIGVFGLSESVTM</sequence>
<dbReference type="Gene3D" id="2.60.40.1470">
    <property type="entry name" value="ApaG domain"/>
    <property type="match status" value="1"/>
</dbReference>
<feature type="compositionally biased region" description="Basic and acidic residues" evidence="1">
    <location>
        <begin position="32"/>
        <end position="42"/>
    </location>
</feature>
<dbReference type="AlphaFoldDB" id="A0A1Y5IB79"/>
<evidence type="ECO:0000256" key="1">
    <source>
        <dbReference type="SAM" id="MobiDB-lite"/>
    </source>
</evidence>
<dbReference type="EMBL" id="KZ155781">
    <property type="protein sequence ID" value="OUS46741.1"/>
    <property type="molecule type" value="Genomic_DNA"/>
</dbReference>